<dbReference type="InterPro" id="IPR036285">
    <property type="entry name" value="PRP4-like_sf"/>
</dbReference>
<evidence type="ECO:0000313" key="13">
    <source>
        <dbReference type="Proteomes" id="UP000750522"/>
    </source>
</evidence>
<evidence type="ECO:0000256" key="3">
    <source>
        <dbReference type="ARBA" id="ARBA00018242"/>
    </source>
</evidence>
<evidence type="ECO:0000259" key="11">
    <source>
        <dbReference type="Pfam" id="PF08799"/>
    </source>
</evidence>
<keyword evidence="5" id="KW-0747">Spliceosome</keyword>
<feature type="compositionally biased region" description="Basic and acidic residues" evidence="9">
    <location>
        <begin position="80"/>
        <end position="123"/>
    </location>
</feature>
<dbReference type="InterPro" id="IPR039979">
    <property type="entry name" value="PRPF18"/>
</dbReference>
<evidence type="ECO:0000256" key="5">
    <source>
        <dbReference type="ARBA" id="ARBA00022728"/>
    </source>
</evidence>
<reference evidence="12" key="1">
    <citation type="journal article" date="2020" name="Front. Microbiol.">
        <title>Phenotypic and Genetic Characterization of the Cheese Ripening Yeast Geotrichum candidum.</title>
        <authorList>
            <person name="Perkins V."/>
            <person name="Vignola S."/>
            <person name="Lessard M.H."/>
            <person name="Plante P.L."/>
            <person name="Corbeil J."/>
            <person name="Dugat-Bony E."/>
            <person name="Frenette M."/>
            <person name="Labrie S."/>
        </authorList>
    </citation>
    <scope>NUCLEOTIDE SEQUENCE</scope>
    <source>
        <strain evidence="12">LMA-70</strain>
    </source>
</reference>
<evidence type="ECO:0000256" key="6">
    <source>
        <dbReference type="ARBA" id="ARBA00023187"/>
    </source>
</evidence>
<evidence type="ECO:0000256" key="1">
    <source>
        <dbReference type="ARBA" id="ARBA00004123"/>
    </source>
</evidence>
<feature type="region of interest" description="Disordered" evidence="9">
    <location>
        <begin position="62"/>
        <end position="123"/>
    </location>
</feature>
<dbReference type="GO" id="GO:0071021">
    <property type="term" value="C:U2-type post-spliceosomal complex"/>
    <property type="evidence" value="ECO:0007669"/>
    <property type="project" value="TreeGrafter"/>
</dbReference>
<dbReference type="Pfam" id="PF08799">
    <property type="entry name" value="PRP4"/>
    <property type="match status" value="1"/>
</dbReference>
<evidence type="ECO:0000259" key="10">
    <source>
        <dbReference type="Pfam" id="PF02840"/>
    </source>
</evidence>
<comment type="caution">
    <text evidence="12">The sequence shown here is derived from an EMBL/GenBank/DDBJ whole genome shotgun (WGS) entry which is preliminary data.</text>
</comment>
<reference evidence="12" key="2">
    <citation type="submission" date="2020-01" db="EMBL/GenBank/DDBJ databases">
        <authorList>
            <person name="Perkins V."/>
            <person name="Lessard M.-H."/>
            <person name="Dugat-Bony E."/>
            <person name="Frenette M."/>
            <person name="Labrie S."/>
        </authorList>
    </citation>
    <scope>NUCLEOTIDE SEQUENCE</scope>
    <source>
        <strain evidence="12">LMA-70</strain>
    </source>
</reference>
<evidence type="ECO:0000256" key="7">
    <source>
        <dbReference type="ARBA" id="ARBA00023242"/>
    </source>
</evidence>
<comment type="subcellular location">
    <subcellularLocation>
        <location evidence="1">Nucleus</location>
    </subcellularLocation>
</comment>
<dbReference type="GO" id="GO:0046540">
    <property type="term" value="C:U4/U6 x U5 tri-snRNP complex"/>
    <property type="evidence" value="ECO:0007669"/>
    <property type="project" value="TreeGrafter"/>
</dbReference>
<proteinExistence type="inferred from homology"/>
<name>A0A9P5G2K7_GEOCN</name>
<evidence type="ECO:0000256" key="2">
    <source>
        <dbReference type="ARBA" id="ARBA00008137"/>
    </source>
</evidence>
<gene>
    <name evidence="12" type="ORF">DV451_004901</name>
</gene>
<dbReference type="GO" id="GO:0000350">
    <property type="term" value="P:generation of catalytic spliceosome for second transesterification step"/>
    <property type="evidence" value="ECO:0007669"/>
    <property type="project" value="TreeGrafter"/>
</dbReference>
<protein>
    <recommendedName>
        <fullName evidence="3">Pre-mRNA-splicing factor 18</fullName>
    </recommendedName>
</protein>
<keyword evidence="8" id="KW-0175">Coiled coil</keyword>
<feature type="domain" description="Prp18" evidence="10">
    <location>
        <begin position="203"/>
        <end position="346"/>
    </location>
</feature>
<dbReference type="PANTHER" id="PTHR13007:SF19">
    <property type="entry name" value="PRE-MRNA-SPLICING FACTOR 18"/>
    <property type="match status" value="1"/>
</dbReference>
<dbReference type="PANTHER" id="PTHR13007">
    <property type="entry name" value="PRE-MRNA SPLICING FACTOR-RELATED"/>
    <property type="match status" value="1"/>
</dbReference>
<dbReference type="EMBL" id="QQZK01000168">
    <property type="protein sequence ID" value="KAF5094824.1"/>
    <property type="molecule type" value="Genomic_DNA"/>
</dbReference>
<accession>A0A9P5G2K7</accession>
<dbReference type="Gene3D" id="1.20.940.10">
    <property type="entry name" value="Functional domain of the splicing factor Prp18"/>
    <property type="match status" value="1"/>
</dbReference>
<dbReference type="SUPFAM" id="SSF158230">
    <property type="entry name" value="PRP4-like"/>
    <property type="match status" value="1"/>
</dbReference>
<feature type="region of interest" description="Disordered" evidence="9">
    <location>
        <begin position="16"/>
        <end position="41"/>
    </location>
</feature>
<evidence type="ECO:0000313" key="12">
    <source>
        <dbReference type="EMBL" id="KAF5094824.1"/>
    </source>
</evidence>
<dbReference type="SUPFAM" id="SSF47938">
    <property type="entry name" value="Functional domain of the splicing factor Prp18"/>
    <property type="match status" value="1"/>
</dbReference>
<dbReference type="GO" id="GO:0005682">
    <property type="term" value="C:U5 snRNP"/>
    <property type="evidence" value="ECO:0007669"/>
    <property type="project" value="TreeGrafter"/>
</dbReference>
<dbReference type="InterPro" id="IPR004098">
    <property type="entry name" value="Prp18"/>
</dbReference>
<keyword evidence="7" id="KW-0539">Nucleus</keyword>
<evidence type="ECO:0000256" key="8">
    <source>
        <dbReference type="SAM" id="Coils"/>
    </source>
</evidence>
<dbReference type="AlphaFoldDB" id="A0A9P5G2K7"/>
<feature type="compositionally biased region" description="Low complexity" evidence="9">
    <location>
        <begin position="18"/>
        <end position="36"/>
    </location>
</feature>
<sequence length="354" mass="40641">MDFSALLAKEIAKKKSIANKAATSSTSAPSTKATSAGLGNTKKKYLTKAQLEQAELELQAEKQRELDEAREQAAQARKRRVDEERAANERKRQKLEEKRRESQREREARDRASQDQAKVEGLEESKLTDEELIKEFRARGEPVTLFAERRSQRVLRLHELNQQAKRKEQEQQEEELERTINMEISESDIKTDSDKVYTQMRATIRTLLAEWRNIITAPDQDATADNKEALEVLAQTEAYCQPLLQQLRQKALPKQLYPKLATLLMHIQQHRYREANDVYIQMSIGNAAWPIGVTAVGIHARSARERITGYGNENDENVQVAHIMSDDATRKWLIAVKRFITFAEGHLSKKSFKS</sequence>
<feature type="coiled-coil region" evidence="8">
    <location>
        <begin position="154"/>
        <end position="186"/>
    </location>
</feature>
<dbReference type="Pfam" id="PF02840">
    <property type="entry name" value="Prp18"/>
    <property type="match status" value="1"/>
</dbReference>
<dbReference type="InterPro" id="IPR014906">
    <property type="entry name" value="PRP4-like"/>
</dbReference>
<dbReference type="Proteomes" id="UP000750522">
    <property type="component" value="Unassembled WGS sequence"/>
</dbReference>
<feature type="domain" description="Pre-mRNA processing factor 4 (PRP4)-like" evidence="11">
    <location>
        <begin position="133"/>
        <end position="160"/>
    </location>
</feature>
<comment type="similarity">
    <text evidence="2">Belongs to the PRP18 family.</text>
</comment>
<keyword evidence="6" id="KW-0508">mRNA splicing</keyword>
<feature type="compositionally biased region" description="Basic and acidic residues" evidence="9">
    <location>
        <begin position="62"/>
        <end position="71"/>
    </location>
</feature>
<evidence type="ECO:0000256" key="9">
    <source>
        <dbReference type="SAM" id="MobiDB-lite"/>
    </source>
</evidence>
<evidence type="ECO:0000256" key="4">
    <source>
        <dbReference type="ARBA" id="ARBA00022664"/>
    </source>
</evidence>
<organism evidence="12 13">
    <name type="scientific">Geotrichum candidum</name>
    <name type="common">Oospora lactis</name>
    <name type="synonym">Dipodascus geotrichum</name>
    <dbReference type="NCBI Taxonomy" id="1173061"/>
    <lineage>
        <taxon>Eukaryota</taxon>
        <taxon>Fungi</taxon>
        <taxon>Dikarya</taxon>
        <taxon>Ascomycota</taxon>
        <taxon>Saccharomycotina</taxon>
        <taxon>Dipodascomycetes</taxon>
        <taxon>Dipodascales</taxon>
        <taxon>Dipodascaceae</taxon>
        <taxon>Geotrichum</taxon>
    </lineage>
</organism>
<keyword evidence="4" id="KW-0507">mRNA processing</keyword>